<keyword evidence="3" id="KW-1185">Reference proteome</keyword>
<evidence type="ECO:0000313" key="3">
    <source>
        <dbReference type="Proteomes" id="UP000202922"/>
    </source>
</evidence>
<keyword evidence="1" id="KW-1133">Transmembrane helix</keyword>
<protein>
    <submittedName>
        <fullName evidence="2">Uncharacterized protein</fullName>
    </submittedName>
</protein>
<accession>A0A238KLJ9</accession>
<dbReference type="RefSeq" id="WP_141137884.1">
    <property type="nucleotide sequence ID" value="NZ_FXYE01000002.1"/>
</dbReference>
<keyword evidence="1" id="KW-0472">Membrane</keyword>
<dbReference type="OrthoDB" id="7872860at2"/>
<organism evidence="2 3">
    <name type="scientific">Actibacterium lipolyticum</name>
    <dbReference type="NCBI Taxonomy" id="1524263"/>
    <lineage>
        <taxon>Bacteria</taxon>
        <taxon>Pseudomonadati</taxon>
        <taxon>Pseudomonadota</taxon>
        <taxon>Alphaproteobacteria</taxon>
        <taxon>Rhodobacterales</taxon>
        <taxon>Roseobacteraceae</taxon>
        <taxon>Actibacterium</taxon>
    </lineage>
</organism>
<name>A0A238KLJ9_9RHOB</name>
<keyword evidence="1" id="KW-0812">Transmembrane</keyword>
<evidence type="ECO:0000313" key="2">
    <source>
        <dbReference type="EMBL" id="SMX43638.1"/>
    </source>
</evidence>
<feature type="transmembrane region" description="Helical" evidence="1">
    <location>
        <begin position="9"/>
        <end position="29"/>
    </location>
</feature>
<feature type="transmembrane region" description="Helical" evidence="1">
    <location>
        <begin position="58"/>
        <end position="76"/>
    </location>
</feature>
<dbReference type="AlphaFoldDB" id="A0A238KLJ9"/>
<dbReference type="EMBL" id="FXYE01000002">
    <property type="protein sequence ID" value="SMX43638.1"/>
    <property type="molecule type" value="Genomic_DNA"/>
</dbReference>
<dbReference type="Proteomes" id="UP000202922">
    <property type="component" value="Unassembled WGS sequence"/>
</dbReference>
<sequence length="80" mass="8644">MIFVWLGRLLAWALIVFGTARVIIGFYVARNFVEPAAYNAATARYLGSSTSGEAIDKGLMYIAIGIAFGLLARIATQRSS</sequence>
<proteinExistence type="predicted"/>
<evidence type="ECO:0000256" key="1">
    <source>
        <dbReference type="SAM" id="Phobius"/>
    </source>
</evidence>
<gene>
    <name evidence="2" type="ORF">COL8621_02352</name>
</gene>
<reference evidence="3" key="1">
    <citation type="submission" date="2017-05" db="EMBL/GenBank/DDBJ databases">
        <authorList>
            <person name="Rodrigo-Torres L."/>
            <person name="Arahal R. D."/>
            <person name="Lucena T."/>
        </authorList>
    </citation>
    <scope>NUCLEOTIDE SEQUENCE [LARGE SCALE GENOMIC DNA]</scope>
    <source>
        <strain evidence="3">CECT 8621</strain>
    </source>
</reference>